<geneLocation type="plasmid" evidence="5">
    <name>pSNA1</name>
</geneLocation>
<protein>
    <submittedName>
        <fullName evidence="5">KORA protein</fullName>
    </submittedName>
</protein>
<dbReference type="SMART" id="SM00345">
    <property type="entry name" value="HTH_GNTR"/>
    <property type="match status" value="1"/>
</dbReference>
<dbReference type="GO" id="GO:0003700">
    <property type="term" value="F:DNA-binding transcription factor activity"/>
    <property type="evidence" value="ECO:0007669"/>
    <property type="project" value="InterPro"/>
</dbReference>
<dbReference type="InterPro" id="IPR011663">
    <property type="entry name" value="UTRA"/>
</dbReference>
<dbReference type="PROSITE" id="PS50949">
    <property type="entry name" value="HTH_GNTR"/>
    <property type="match status" value="1"/>
</dbReference>
<dbReference type="RefSeq" id="WP_010891642.1">
    <property type="nucleotide sequence ID" value="NC_002149.1"/>
</dbReference>
<dbReference type="InterPro" id="IPR036390">
    <property type="entry name" value="WH_DNA-bd_sf"/>
</dbReference>
<keyword evidence="3" id="KW-0804">Transcription</keyword>
<dbReference type="GO" id="GO:0045892">
    <property type="term" value="P:negative regulation of DNA-templated transcription"/>
    <property type="evidence" value="ECO:0007669"/>
    <property type="project" value="TreeGrafter"/>
</dbReference>
<proteinExistence type="predicted"/>
<accession>Q9RIQ2</accession>
<dbReference type="Gene3D" id="3.40.1410.10">
    <property type="entry name" value="Chorismate lyase-like"/>
    <property type="match status" value="1"/>
</dbReference>
<keyword evidence="1" id="KW-0805">Transcription regulation</keyword>
<dbReference type="PRINTS" id="PR00035">
    <property type="entry name" value="HTHGNTR"/>
</dbReference>
<dbReference type="InterPro" id="IPR036388">
    <property type="entry name" value="WH-like_DNA-bd_sf"/>
</dbReference>
<dbReference type="InterPro" id="IPR050679">
    <property type="entry name" value="Bact_HTH_transcr_reg"/>
</dbReference>
<keyword evidence="2" id="KW-0238">DNA-binding</keyword>
<evidence type="ECO:0000256" key="2">
    <source>
        <dbReference type="ARBA" id="ARBA00023125"/>
    </source>
</evidence>
<dbReference type="InterPro" id="IPR028978">
    <property type="entry name" value="Chorismate_lyase_/UTRA_dom_sf"/>
</dbReference>
<dbReference type="PANTHER" id="PTHR44846">
    <property type="entry name" value="MANNOSYL-D-GLYCERATE TRANSPORT/METABOLISM SYSTEM REPRESSOR MNGR-RELATED"/>
    <property type="match status" value="1"/>
</dbReference>
<evidence type="ECO:0000256" key="3">
    <source>
        <dbReference type="ARBA" id="ARBA00023163"/>
    </source>
</evidence>
<dbReference type="SUPFAM" id="SSF46785">
    <property type="entry name" value="Winged helix' DNA-binding domain"/>
    <property type="match status" value="1"/>
</dbReference>
<dbReference type="GO" id="GO:0003677">
    <property type="term" value="F:DNA binding"/>
    <property type="evidence" value="ECO:0007669"/>
    <property type="project" value="UniProtKB-KW"/>
</dbReference>
<reference evidence="5" key="1">
    <citation type="submission" date="1999-06" db="EMBL/GenBank/DDBJ databases">
        <title>Complete nucleotide sequence and characterization of pSNA1 from the Pimaricin-producing Streptomyces natalensis that replicates by a rolling circle mechanism.</title>
        <authorList>
            <person name="Mendes M.V."/>
            <person name="Aparicio J.F."/>
            <person name="Martin J.F."/>
        </authorList>
    </citation>
    <scope>NUCLEOTIDE SEQUENCE [LARGE SCALE GENOMIC DNA]</scope>
    <source>
        <plasmid evidence="5">pSNA1</plasmid>
    </source>
</reference>
<sequence>MPKIERSAPPYMQVVTHFRTRIMSGELSPGDALPTDRGLAEEWGVSRATAQKALTVLKTEGLIEAVQGSGTRVRQSAPLHHNGHDRAVSVRRTGRIYAEGEYARITSASLEPAPADVAEALGIEEGAPAIRRIRVTYNASDVALSMSTSWLDGALSSTAPALVSTERIREGTWRYLETKTGRVVVQGQDRVSVRLATDEEAQLLSLEQPAAVKLTRTILRDEDGITLEYGVSVTAGRESIYEYTV</sequence>
<evidence type="ECO:0000256" key="1">
    <source>
        <dbReference type="ARBA" id="ARBA00023015"/>
    </source>
</evidence>
<dbReference type="InterPro" id="IPR000524">
    <property type="entry name" value="Tscrpt_reg_HTH_GntR"/>
</dbReference>
<dbReference type="Pfam" id="PF00392">
    <property type="entry name" value="GntR"/>
    <property type="match status" value="1"/>
</dbReference>
<dbReference type="CDD" id="cd07377">
    <property type="entry name" value="WHTH_GntR"/>
    <property type="match status" value="1"/>
</dbReference>
<evidence type="ECO:0000313" key="5">
    <source>
        <dbReference type="EMBL" id="CAB62259.1"/>
    </source>
</evidence>
<dbReference type="AlphaFoldDB" id="Q9RIQ2"/>
<dbReference type="Gene3D" id="1.10.10.10">
    <property type="entry name" value="Winged helix-like DNA-binding domain superfamily/Winged helix DNA-binding domain"/>
    <property type="match status" value="1"/>
</dbReference>
<name>Q9RIQ2_9ACTN</name>
<gene>
    <name evidence="5" type="primary">kora</name>
</gene>
<feature type="domain" description="HTH gntR-type" evidence="4">
    <location>
        <begin position="8"/>
        <end position="76"/>
    </location>
</feature>
<evidence type="ECO:0000259" key="4">
    <source>
        <dbReference type="PROSITE" id="PS50949"/>
    </source>
</evidence>
<dbReference type="Pfam" id="PF07702">
    <property type="entry name" value="UTRA"/>
    <property type="match status" value="1"/>
</dbReference>
<dbReference type="SUPFAM" id="SSF64288">
    <property type="entry name" value="Chorismate lyase-like"/>
    <property type="match status" value="1"/>
</dbReference>
<dbReference type="SMART" id="SM00866">
    <property type="entry name" value="UTRA"/>
    <property type="match status" value="1"/>
</dbReference>
<dbReference type="EMBL" id="AJ243257">
    <property type="protein sequence ID" value="CAB62259.1"/>
    <property type="molecule type" value="Genomic_DNA"/>
</dbReference>
<keyword evidence="5" id="KW-0614">Plasmid</keyword>
<dbReference type="PANTHER" id="PTHR44846:SF17">
    <property type="entry name" value="GNTR-FAMILY TRANSCRIPTIONAL REGULATOR"/>
    <property type="match status" value="1"/>
</dbReference>
<organism evidence="5">
    <name type="scientific">Streptomyces natalensis</name>
    <dbReference type="NCBI Taxonomy" id="68242"/>
    <lineage>
        <taxon>Bacteria</taxon>
        <taxon>Bacillati</taxon>
        <taxon>Actinomycetota</taxon>
        <taxon>Actinomycetes</taxon>
        <taxon>Kitasatosporales</taxon>
        <taxon>Streptomycetaceae</taxon>
        <taxon>Streptomyces</taxon>
    </lineage>
</organism>